<evidence type="ECO:0000259" key="1">
    <source>
        <dbReference type="Pfam" id="PF00078"/>
    </source>
</evidence>
<accession>A0A2I0UPP9</accession>
<evidence type="ECO:0000313" key="2">
    <source>
        <dbReference type="EMBL" id="PKU48015.1"/>
    </source>
</evidence>
<keyword evidence="2" id="KW-0548">Nucleotidyltransferase</keyword>
<dbReference type="GO" id="GO:0003964">
    <property type="term" value="F:RNA-directed DNA polymerase activity"/>
    <property type="evidence" value="ECO:0007669"/>
    <property type="project" value="UniProtKB-KW"/>
</dbReference>
<dbReference type="AlphaFoldDB" id="A0A2I0UPP9"/>
<dbReference type="Proteomes" id="UP000233556">
    <property type="component" value="Unassembled WGS sequence"/>
</dbReference>
<dbReference type="EMBL" id="KZ505662">
    <property type="protein sequence ID" value="PKU48015.1"/>
    <property type="molecule type" value="Genomic_DNA"/>
</dbReference>
<keyword evidence="2" id="KW-0808">Transferase</keyword>
<reference evidence="3" key="1">
    <citation type="submission" date="2017-11" db="EMBL/GenBank/DDBJ databases">
        <authorList>
            <person name="Lima N.C."/>
            <person name="Parody-Merino A.M."/>
            <person name="Battley P.F."/>
            <person name="Fidler A.E."/>
            <person name="Prosdocimi F."/>
        </authorList>
    </citation>
    <scope>NUCLEOTIDE SEQUENCE [LARGE SCALE GENOMIC DNA]</scope>
</reference>
<reference evidence="3" key="2">
    <citation type="submission" date="2017-12" db="EMBL/GenBank/DDBJ databases">
        <title>Genome sequence of the Bar-tailed Godwit (Limosa lapponica baueri).</title>
        <authorList>
            <person name="Lima N.C.B."/>
            <person name="Parody-Merino A.M."/>
            <person name="Battley P.F."/>
            <person name="Fidler A.E."/>
            <person name="Prosdocimi F."/>
        </authorList>
    </citation>
    <scope>NUCLEOTIDE SEQUENCE [LARGE SCALE GENOMIC DNA]</scope>
</reference>
<sequence>MIEEPMKRSGLLDLILTNKKGLIENVKVQGSLGCSDYEMVGFRILKGGLGDGKYDASFQKGLDVKSEDLQACMSLSHMKYIQDFVNKWVKYDIAEMKGLDKNKILKNAKYSRFAAVDKQEMYFPSQQLSLDIEITLKAQVPFLRFYLTEVRTLWSQNWKVMDKDKWIRNWLDSCTQRVVVNSSVSKWRPVMSGVPQGSVLGPVLFNIFVGDMVCGIKCTLSKFANNTKLCGTVDILEGRDAIQRDLERLERWARANPMKFNQAKCRVLHLAHGNPRHKYRLGRE</sequence>
<feature type="domain" description="Reverse transcriptase" evidence="1">
    <location>
        <begin position="158"/>
        <end position="269"/>
    </location>
</feature>
<dbReference type="OrthoDB" id="3230070at2759"/>
<evidence type="ECO:0000313" key="3">
    <source>
        <dbReference type="Proteomes" id="UP000233556"/>
    </source>
</evidence>
<protein>
    <submittedName>
        <fullName evidence="2">Rna-directed dna polymerase from mobile element jockey-like</fullName>
    </submittedName>
</protein>
<proteinExistence type="predicted"/>
<keyword evidence="3" id="KW-1185">Reference proteome</keyword>
<dbReference type="PANTHER" id="PTHR33332">
    <property type="entry name" value="REVERSE TRANSCRIPTASE DOMAIN-CONTAINING PROTEIN"/>
    <property type="match status" value="1"/>
</dbReference>
<dbReference type="InterPro" id="IPR000477">
    <property type="entry name" value="RT_dom"/>
</dbReference>
<dbReference type="Pfam" id="PF00078">
    <property type="entry name" value="RVT_1"/>
    <property type="match status" value="1"/>
</dbReference>
<gene>
    <name evidence="2" type="ORF">llap_1646</name>
</gene>
<name>A0A2I0UPP9_LIMLA</name>
<keyword evidence="2" id="KW-0695">RNA-directed DNA polymerase</keyword>
<organism evidence="2 3">
    <name type="scientific">Limosa lapponica baueri</name>
    <dbReference type="NCBI Taxonomy" id="1758121"/>
    <lineage>
        <taxon>Eukaryota</taxon>
        <taxon>Metazoa</taxon>
        <taxon>Chordata</taxon>
        <taxon>Craniata</taxon>
        <taxon>Vertebrata</taxon>
        <taxon>Euteleostomi</taxon>
        <taxon>Archelosauria</taxon>
        <taxon>Archosauria</taxon>
        <taxon>Dinosauria</taxon>
        <taxon>Saurischia</taxon>
        <taxon>Theropoda</taxon>
        <taxon>Coelurosauria</taxon>
        <taxon>Aves</taxon>
        <taxon>Neognathae</taxon>
        <taxon>Neoaves</taxon>
        <taxon>Charadriiformes</taxon>
        <taxon>Scolopacidae</taxon>
        <taxon>Limosa</taxon>
    </lineage>
</organism>